<evidence type="ECO:0000313" key="4">
    <source>
        <dbReference type="Proteomes" id="UP000266673"/>
    </source>
</evidence>
<gene>
    <name evidence="3" type="ORF">C2G38_2163148</name>
</gene>
<organism evidence="3 4">
    <name type="scientific">Gigaspora rosea</name>
    <dbReference type="NCBI Taxonomy" id="44941"/>
    <lineage>
        <taxon>Eukaryota</taxon>
        <taxon>Fungi</taxon>
        <taxon>Fungi incertae sedis</taxon>
        <taxon>Mucoromycota</taxon>
        <taxon>Glomeromycotina</taxon>
        <taxon>Glomeromycetes</taxon>
        <taxon>Diversisporales</taxon>
        <taxon>Gigasporaceae</taxon>
        <taxon>Gigaspora</taxon>
    </lineage>
</organism>
<feature type="coiled-coil region" evidence="1">
    <location>
        <begin position="54"/>
        <end position="112"/>
    </location>
</feature>
<feature type="region of interest" description="Disordered" evidence="2">
    <location>
        <begin position="505"/>
        <end position="527"/>
    </location>
</feature>
<comment type="caution">
    <text evidence="3">The sequence shown here is derived from an EMBL/GenBank/DDBJ whole genome shotgun (WGS) entry which is preliminary data.</text>
</comment>
<name>A0A397VXK5_9GLOM</name>
<accession>A0A397VXK5</accession>
<dbReference type="OrthoDB" id="10342788at2759"/>
<evidence type="ECO:0000256" key="1">
    <source>
        <dbReference type="SAM" id="Coils"/>
    </source>
</evidence>
<dbReference type="EMBL" id="QKWP01000133">
    <property type="protein sequence ID" value="RIB26512.1"/>
    <property type="molecule type" value="Genomic_DNA"/>
</dbReference>
<proteinExistence type="predicted"/>
<protein>
    <submittedName>
        <fullName evidence="3">Uncharacterized protein</fullName>
    </submittedName>
</protein>
<evidence type="ECO:0000256" key="2">
    <source>
        <dbReference type="SAM" id="MobiDB-lite"/>
    </source>
</evidence>
<dbReference type="AlphaFoldDB" id="A0A397VXK5"/>
<keyword evidence="1" id="KW-0175">Coiled coil</keyword>
<evidence type="ECO:0000313" key="3">
    <source>
        <dbReference type="EMBL" id="RIB26512.1"/>
    </source>
</evidence>
<keyword evidence="4" id="KW-1185">Reference proteome</keyword>
<sequence length="627" mass="72467">MSEPTQRAKATDLSCLFKDLVNTYNKTLKLEFCEMKERQTSRHADTPKTAKEYATSLINNITELRQEVESQKCEITTLKKQLYEYQEENIQLKNLYRELYEENKKLTNYKRNQVIVKFIETLTHNNLDLDLLNIEKLYKRAIAINLIYGSRHEKYVSEISLVASAIKYSIARSKTIININGQITNSGCYSRLQNYIQHTSIPWISNSLNKSYYESLFDVVPEMQEVLDKKLHIYLLEIINLLCQEKSSTTNKIDSLVDSLVCPKCGAQLPNLSELQKQCTLDLKEDMADQTIIFKPYNIEKKNTLSTVQKISITQKSVADQGVNTSEIFIPNPININLNTIANVKKVLFHIEKITGIKDGIRKWAAITCDGVPYHYITKVKNKYPWNIDLKQFATYQGYKTESQLAYFKKCHEYHKSWDSVCSIYRQAMAIELSGLYNQHQGLDVILKEINKTLKTLIPPIPQMRHWQVAAQNWCGDLKKLLLGEVVSHDTDKSKELEKQKPIWQDPNSWSKESPRTNNGMPKIPSSYKKNKFVDPVDSRTVFNSFGLIPITKEVETAQKDEINITRPETIAKMEAFLEQMGEDVQKKYSGIKFRKHDELIIILEEVRSLFSSDNDSNNDCDDSAEE</sequence>
<feature type="compositionally biased region" description="Polar residues" evidence="2">
    <location>
        <begin position="506"/>
        <end position="520"/>
    </location>
</feature>
<reference evidence="3 4" key="1">
    <citation type="submission" date="2018-06" db="EMBL/GenBank/DDBJ databases">
        <title>Comparative genomics reveals the genomic features of Rhizophagus irregularis, R. cerebriforme, R. diaphanum and Gigaspora rosea, and their symbiotic lifestyle signature.</title>
        <authorList>
            <person name="Morin E."/>
            <person name="San Clemente H."/>
            <person name="Chen E.C.H."/>
            <person name="De La Providencia I."/>
            <person name="Hainaut M."/>
            <person name="Kuo A."/>
            <person name="Kohler A."/>
            <person name="Murat C."/>
            <person name="Tang N."/>
            <person name="Roy S."/>
            <person name="Loubradou J."/>
            <person name="Henrissat B."/>
            <person name="Grigoriev I.V."/>
            <person name="Corradi N."/>
            <person name="Roux C."/>
            <person name="Martin F.M."/>
        </authorList>
    </citation>
    <scope>NUCLEOTIDE SEQUENCE [LARGE SCALE GENOMIC DNA]</scope>
    <source>
        <strain evidence="3 4">DAOM 194757</strain>
    </source>
</reference>
<dbReference type="Proteomes" id="UP000266673">
    <property type="component" value="Unassembled WGS sequence"/>
</dbReference>